<comment type="caution">
    <text evidence="1">The sequence shown here is derived from an EMBL/GenBank/DDBJ whole genome shotgun (WGS) entry which is preliminary data.</text>
</comment>
<sequence length="60" mass="6984">MNKFKIGEKVKIATQPNTIFEIVEINPDHSYEIQHYVSDRQIFKYGNIAAEMLKKIEKSG</sequence>
<dbReference type="AlphaFoldDB" id="A0A9X3DQH8"/>
<reference evidence="1" key="1">
    <citation type="submission" date="2022-11" db="EMBL/GenBank/DDBJ databases">
        <title>Biodiversity and phylogenetic relationships of bacteria.</title>
        <authorList>
            <person name="Machado R.A.R."/>
            <person name="Bhat A."/>
            <person name="Loulou A."/>
            <person name="Kallel S."/>
        </authorList>
    </citation>
    <scope>NUCLEOTIDE SEQUENCE</scope>
    <source>
        <strain evidence="1">A-IN1</strain>
    </source>
</reference>
<evidence type="ECO:0000313" key="2">
    <source>
        <dbReference type="Proteomes" id="UP001146019"/>
    </source>
</evidence>
<name>A0A9X3DQH8_9GAMM</name>
<evidence type="ECO:0000313" key="1">
    <source>
        <dbReference type="EMBL" id="MCX5466624.1"/>
    </source>
</evidence>
<protein>
    <submittedName>
        <fullName evidence="1">Uncharacterized protein</fullName>
    </submittedName>
</protein>
<gene>
    <name evidence="1" type="ORF">OSH00_02600</name>
</gene>
<accession>A0A9X3DQH8</accession>
<proteinExistence type="predicted"/>
<dbReference type="Proteomes" id="UP001146019">
    <property type="component" value="Unassembled WGS sequence"/>
</dbReference>
<keyword evidence="2" id="KW-1185">Reference proteome</keyword>
<dbReference type="RefSeq" id="WP_266129113.1">
    <property type="nucleotide sequence ID" value="NZ_JAPKMY010000001.1"/>
</dbReference>
<organism evidence="1 2">
    <name type="scientific">Acinetobacter nematophilus</name>
    <dbReference type="NCBI Taxonomy" id="2994642"/>
    <lineage>
        <taxon>Bacteria</taxon>
        <taxon>Pseudomonadati</taxon>
        <taxon>Pseudomonadota</taxon>
        <taxon>Gammaproteobacteria</taxon>
        <taxon>Moraxellales</taxon>
        <taxon>Moraxellaceae</taxon>
        <taxon>Acinetobacter</taxon>
    </lineage>
</organism>
<dbReference type="EMBL" id="JAPKMY010000001">
    <property type="protein sequence ID" value="MCX5466624.1"/>
    <property type="molecule type" value="Genomic_DNA"/>
</dbReference>